<dbReference type="EMBL" id="JH658494">
    <property type="protein sequence ID" value="EXK78892.1"/>
    <property type="molecule type" value="Genomic_DNA"/>
</dbReference>
<protein>
    <submittedName>
        <fullName evidence="1">Uncharacterized protein</fullName>
    </submittedName>
</protein>
<evidence type="ECO:0000313" key="1">
    <source>
        <dbReference type="EMBL" id="EXK78892.1"/>
    </source>
</evidence>
<dbReference type="AlphaFoldDB" id="X0C853"/>
<organism evidence="1 2">
    <name type="scientific">Fusarium oxysporum f. sp. raphani 54005</name>
    <dbReference type="NCBI Taxonomy" id="1089458"/>
    <lineage>
        <taxon>Eukaryota</taxon>
        <taxon>Fungi</taxon>
        <taxon>Dikarya</taxon>
        <taxon>Ascomycota</taxon>
        <taxon>Pezizomycotina</taxon>
        <taxon>Sordariomycetes</taxon>
        <taxon>Hypocreomycetidae</taxon>
        <taxon>Hypocreales</taxon>
        <taxon>Nectriaceae</taxon>
        <taxon>Fusarium</taxon>
        <taxon>Fusarium oxysporum species complex</taxon>
    </lineage>
</organism>
<reference evidence="1 2" key="1">
    <citation type="submission" date="2011-11" db="EMBL/GenBank/DDBJ databases">
        <title>The Genome Sequence of Fusarium oxysporum PHW815.</title>
        <authorList>
            <consortium name="The Broad Institute Genome Sequencing Platform"/>
            <person name="Ma L.-J."/>
            <person name="Gale L.R."/>
            <person name="Schwartz D.C."/>
            <person name="Zhou S."/>
            <person name="Corby-Kistler H."/>
            <person name="Young S.K."/>
            <person name="Zeng Q."/>
            <person name="Gargeya S."/>
            <person name="Fitzgerald M."/>
            <person name="Haas B."/>
            <person name="Abouelleil A."/>
            <person name="Alvarado L."/>
            <person name="Arachchi H.M."/>
            <person name="Berlin A."/>
            <person name="Brown A."/>
            <person name="Chapman S.B."/>
            <person name="Chen Z."/>
            <person name="Dunbar C."/>
            <person name="Freedman E."/>
            <person name="Gearin G."/>
            <person name="Goldberg J."/>
            <person name="Griggs A."/>
            <person name="Gujja S."/>
            <person name="Heiman D."/>
            <person name="Howarth C."/>
            <person name="Larson L."/>
            <person name="Lui A."/>
            <person name="MacDonald P.J.P."/>
            <person name="Montmayeur A."/>
            <person name="Murphy C."/>
            <person name="Neiman D."/>
            <person name="Pearson M."/>
            <person name="Priest M."/>
            <person name="Roberts A."/>
            <person name="Saif S."/>
            <person name="Shea T."/>
            <person name="Shenoy N."/>
            <person name="Sisk P."/>
            <person name="Stolte C."/>
            <person name="Sykes S."/>
            <person name="Wortman J."/>
            <person name="Nusbaum C."/>
            <person name="Birren B."/>
        </authorList>
    </citation>
    <scope>NUCLEOTIDE SEQUENCE [LARGE SCALE GENOMIC DNA]</scope>
    <source>
        <strain evidence="1 2">54005</strain>
    </source>
</reference>
<gene>
    <name evidence="1" type="ORF">FOQG_16448</name>
</gene>
<accession>X0C853</accession>
<sequence>MKIFEYLFESPKSTRNGQNHSATMPYVRQLAKH</sequence>
<dbReference type="HOGENOM" id="CLU_3384843_0_0_1"/>
<evidence type="ECO:0000313" key="2">
    <source>
        <dbReference type="Proteomes" id="UP000030663"/>
    </source>
</evidence>
<name>X0C853_FUSOX</name>
<keyword evidence="2" id="KW-1185">Reference proteome</keyword>
<dbReference type="Proteomes" id="UP000030663">
    <property type="component" value="Unassembled WGS sequence"/>
</dbReference>
<proteinExistence type="predicted"/>